<dbReference type="InterPro" id="IPR037143">
    <property type="entry name" value="4-PPantetheinyl_Trfase_dom_sf"/>
</dbReference>
<dbReference type="GO" id="GO:0016740">
    <property type="term" value="F:transferase activity"/>
    <property type="evidence" value="ECO:0007669"/>
    <property type="project" value="UniProtKB-KW"/>
</dbReference>
<gene>
    <name evidence="4" type="ORF">BKG89_04370</name>
</gene>
<evidence type="ECO:0000313" key="5">
    <source>
        <dbReference type="Proteomes" id="UP000188820"/>
    </source>
</evidence>
<sequence length="238" mass="27917">MTTFITWANIRQDFAFEQIPLAYIPDRLKPSLEYQNARLQQRDKCRRLAHFLLWQLLKIAEKPTALLADIQQTQSGRPQFLTKNIDFNISHSGDWVAVILQIAEQGKSAVGIDIECPKERNFSALLAYFAPQAERNWFEEQVEEEKAFYRCWCLREAILKSQGVGIAKLSEVIHLPEQKKIYSPHCPSGQLFFTDELPFYLCAFQNEHENRSHFFQWNGNRLVRRRLNNLISYQVNLP</sequence>
<feature type="domain" description="4'-phosphopantetheinyl transferase" evidence="3">
    <location>
        <begin position="109"/>
        <end position="172"/>
    </location>
</feature>
<keyword evidence="5" id="KW-1185">Reference proteome</keyword>
<dbReference type="SUPFAM" id="SSF56214">
    <property type="entry name" value="4'-phosphopantetheinyl transferase"/>
    <property type="match status" value="2"/>
</dbReference>
<evidence type="ECO:0000256" key="2">
    <source>
        <dbReference type="ARBA" id="ARBA00022679"/>
    </source>
</evidence>
<organism evidence="4 5">
    <name type="scientific">Rodentibacter caecimuris</name>
    <dbReference type="NCBI Taxonomy" id="1796644"/>
    <lineage>
        <taxon>Bacteria</taxon>
        <taxon>Pseudomonadati</taxon>
        <taxon>Pseudomonadota</taxon>
        <taxon>Gammaproteobacteria</taxon>
        <taxon>Pasteurellales</taxon>
        <taxon>Pasteurellaceae</taxon>
        <taxon>Rodentibacter</taxon>
    </lineage>
</organism>
<evidence type="ECO:0000256" key="1">
    <source>
        <dbReference type="ARBA" id="ARBA00010990"/>
    </source>
</evidence>
<dbReference type="RefSeq" id="WP_077462968.1">
    <property type="nucleotide sequence ID" value="NZ_MLAA01000014.1"/>
</dbReference>
<dbReference type="PANTHER" id="PTHR12215:SF10">
    <property type="entry name" value="L-AMINOADIPATE-SEMIALDEHYDE DEHYDROGENASE-PHOSPHOPANTETHEINYL TRANSFERASE"/>
    <property type="match status" value="1"/>
</dbReference>
<dbReference type="InterPro" id="IPR008278">
    <property type="entry name" value="4-PPantetheinyl_Trfase_dom"/>
</dbReference>
<dbReference type="PANTHER" id="PTHR12215">
    <property type="entry name" value="PHOSPHOPANTETHEINE TRANSFERASE"/>
    <property type="match status" value="1"/>
</dbReference>
<dbReference type="Gene3D" id="3.90.470.20">
    <property type="entry name" value="4'-phosphopantetheinyl transferase domain"/>
    <property type="match status" value="1"/>
</dbReference>
<comment type="caution">
    <text evidence="4">The sequence shown here is derived from an EMBL/GenBank/DDBJ whole genome shotgun (WGS) entry which is preliminary data.</text>
</comment>
<reference evidence="4 5" key="1">
    <citation type="submission" date="2016-10" db="EMBL/GenBank/DDBJ databases">
        <title>Rodentibacter gen. nov. and new species.</title>
        <authorList>
            <person name="Christensen H."/>
        </authorList>
    </citation>
    <scope>NUCLEOTIDE SEQUENCE [LARGE SCALE GENOMIC DNA]</scope>
    <source>
        <strain evidence="4 5">1998236014</strain>
    </source>
</reference>
<name>A0ABX3KY96_9PAST</name>
<accession>A0ABX3KY96</accession>
<protein>
    <submittedName>
        <fullName evidence="4">4'-phosphopantetheinyl transferase</fullName>
    </submittedName>
</protein>
<proteinExistence type="inferred from homology"/>
<comment type="similarity">
    <text evidence="1">Belongs to the P-Pant transferase superfamily. Gsp/Sfp/HetI/AcpT family.</text>
</comment>
<evidence type="ECO:0000259" key="3">
    <source>
        <dbReference type="Pfam" id="PF01648"/>
    </source>
</evidence>
<dbReference type="Proteomes" id="UP000188820">
    <property type="component" value="Unassembled WGS sequence"/>
</dbReference>
<dbReference type="Pfam" id="PF01648">
    <property type="entry name" value="ACPS"/>
    <property type="match status" value="1"/>
</dbReference>
<dbReference type="EMBL" id="MLAA01000014">
    <property type="protein sequence ID" value="OOF70233.1"/>
    <property type="molecule type" value="Genomic_DNA"/>
</dbReference>
<evidence type="ECO:0000313" key="4">
    <source>
        <dbReference type="EMBL" id="OOF70233.1"/>
    </source>
</evidence>
<dbReference type="InterPro" id="IPR050559">
    <property type="entry name" value="P-Pant_transferase_sf"/>
</dbReference>
<keyword evidence="2 4" id="KW-0808">Transferase</keyword>